<dbReference type="InterPro" id="IPR029069">
    <property type="entry name" value="HotDog_dom_sf"/>
</dbReference>
<dbReference type="InterPro" id="IPR052342">
    <property type="entry name" value="MCH/BMMD"/>
</dbReference>
<sequence>MDRYWDDLRVGECWTSAPFTVSAEEIVAFGRAYDPQPMHTDPAAAARGRFGGLIASGWHVAALAMRAFVGAKPFGDTPLLGIGVDELRWLKPVRPGDELTVRREVIELKRSESKPDRGMVRTRGTVTDGSGETVMTVEVLTQMPLRPTGP</sequence>
<dbReference type="Gene3D" id="3.10.129.10">
    <property type="entry name" value="Hotdog Thioesterase"/>
    <property type="match status" value="1"/>
</dbReference>
<dbReference type="InterPro" id="IPR002539">
    <property type="entry name" value="MaoC-like_dom"/>
</dbReference>
<dbReference type="PANTHER" id="PTHR43664:SF1">
    <property type="entry name" value="BETA-METHYLMALYL-COA DEHYDRATASE"/>
    <property type="match status" value="1"/>
</dbReference>
<dbReference type="EMBL" id="FLUO01000001">
    <property type="protein sequence ID" value="SBW09339.1"/>
    <property type="molecule type" value="Genomic_DNA"/>
</dbReference>
<proteinExistence type="predicted"/>
<name>A0A212KC98_9PROT</name>
<feature type="domain" description="MaoC-like" evidence="1">
    <location>
        <begin position="15"/>
        <end position="114"/>
    </location>
</feature>
<dbReference type="Pfam" id="PF01575">
    <property type="entry name" value="MaoC_dehydratas"/>
    <property type="match status" value="1"/>
</dbReference>
<protein>
    <recommendedName>
        <fullName evidence="1">MaoC-like domain-containing protein</fullName>
    </recommendedName>
</protein>
<accession>A0A212KC98</accession>
<dbReference type="SUPFAM" id="SSF54637">
    <property type="entry name" value="Thioesterase/thiol ester dehydrase-isomerase"/>
    <property type="match status" value="1"/>
</dbReference>
<dbReference type="PANTHER" id="PTHR43664">
    <property type="entry name" value="MONOAMINE OXIDASE-RELATED"/>
    <property type="match status" value="1"/>
</dbReference>
<evidence type="ECO:0000313" key="2">
    <source>
        <dbReference type="EMBL" id="SBW09339.1"/>
    </source>
</evidence>
<gene>
    <name evidence="2" type="ORF">KL86APRO_12572</name>
</gene>
<organism evidence="2">
    <name type="scientific">uncultured Alphaproteobacteria bacterium</name>
    <dbReference type="NCBI Taxonomy" id="91750"/>
    <lineage>
        <taxon>Bacteria</taxon>
        <taxon>Pseudomonadati</taxon>
        <taxon>Pseudomonadota</taxon>
        <taxon>Alphaproteobacteria</taxon>
        <taxon>environmental samples</taxon>
    </lineage>
</organism>
<dbReference type="AlphaFoldDB" id="A0A212KC98"/>
<reference evidence="2" key="1">
    <citation type="submission" date="2016-04" db="EMBL/GenBank/DDBJ databases">
        <authorList>
            <person name="Evans L.H."/>
            <person name="Alamgir A."/>
            <person name="Owens N."/>
            <person name="Weber N.D."/>
            <person name="Virtaneva K."/>
            <person name="Barbian K."/>
            <person name="Babar A."/>
            <person name="Rosenke K."/>
        </authorList>
    </citation>
    <scope>NUCLEOTIDE SEQUENCE</scope>
    <source>
        <strain evidence="2">86</strain>
    </source>
</reference>
<evidence type="ECO:0000259" key="1">
    <source>
        <dbReference type="Pfam" id="PF01575"/>
    </source>
</evidence>
<dbReference type="CDD" id="cd03454">
    <property type="entry name" value="YdeM"/>
    <property type="match status" value="1"/>
</dbReference>